<dbReference type="Proteomes" id="UP000176221">
    <property type="component" value="Unassembled WGS sequence"/>
</dbReference>
<dbReference type="EMBL" id="MHRX01000026">
    <property type="protein sequence ID" value="OHA33715.1"/>
    <property type="molecule type" value="Genomic_DNA"/>
</dbReference>
<dbReference type="AlphaFoldDB" id="A0A1G2NC77"/>
<evidence type="ECO:0000313" key="2">
    <source>
        <dbReference type="Proteomes" id="UP000176221"/>
    </source>
</evidence>
<name>A0A1G2NC77_9BACT</name>
<gene>
    <name evidence="1" type="ORF">A2928_01940</name>
</gene>
<evidence type="ECO:0000313" key="1">
    <source>
        <dbReference type="EMBL" id="OHA33715.1"/>
    </source>
</evidence>
<proteinExistence type="predicted"/>
<protein>
    <submittedName>
        <fullName evidence="1">Uncharacterized protein</fullName>
    </submittedName>
</protein>
<dbReference type="STRING" id="1802319.A2928_01940"/>
<accession>A0A1G2NC77</accession>
<organism evidence="1 2">
    <name type="scientific">Candidatus Taylorbacteria bacterium RIFCSPLOWO2_01_FULL_45_15b</name>
    <dbReference type="NCBI Taxonomy" id="1802319"/>
    <lineage>
        <taxon>Bacteria</taxon>
        <taxon>Candidatus Tayloriibacteriota</taxon>
    </lineage>
</organism>
<comment type="caution">
    <text evidence="1">The sequence shown here is derived from an EMBL/GenBank/DDBJ whole genome shotgun (WGS) entry which is preliminary data.</text>
</comment>
<sequence>MPKLDTNATNMPGHAARTEMGRLRRIRGDTLMETLEKRYAVKFPGRSDMEWSTFKEQQGVDSIREALKRRITS</sequence>
<reference evidence="1 2" key="1">
    <citation type="journal article" date="2016" name="Nat. Commun.">
        <title>Thousands of microbial genomes shed light on interconnected biogeochemical processes in an aquifer system.</title>
        <authorList>
            <person name="Anantharaman K."/>
            <person name="Brown C.T."/>
            <person name="Hug L.A."/>
            <person name="Sharon I."/>
            <person name="Castelle C.J."/>
            <person name="Probst A.J."/>
            <person name="Thomas B.C."/>
            <person name="Singh A."/>
            <person name="Wilkins M.J."/>
            <person name="Karaoz U."/>
            <person name="Brodie E.L."/>
            <person name="Williams K.H."/>
            <person name="Hubbard S.S."/>
            <person name="Banfield J.F."/>
        </authorList>
    </citation>
    <scope>NUCLEOTIDE SEQUENCE [LARGE SCALE GENOMIC DNA]</scope>
</reference>